<evidence type="ECO:0000259" key="7">
    <source>
        <dbReference type="PROSITE" id="PS50112"/>
    </source>
</evidence>
<dbReference type="PANTHER" id="PTHR43304:SF1">
    <property type="entry name" value="PAC DOMAIN-CONTAINING PROTEIN"/>
    <property type="match status" value="1"/>
</dbReference>
<evidence type="ECO:0000256" key="4">
    <source>
        <dbReference type="ARBA" id="ARBA00022679"/>
    </source>
</evidence>
<feature type="domain" description="PAS" evidence="7">
    <location>
        <begin position="5"/>
        <end position="64"/>
    </location>
</feature>
<dbReference type="Gene3D" id="1.10.287.130">
    <property type="match status" value="1"/>
</dbReference>
<keyword evidence="10" id="KW-1185">Reference proteome</keyword>
<dbReference type="SUPFAM" id="SSF55785">
    <property type="entry name" value="PYP-like sensor domain (PAS domain)"/>
    <property type="match status" value="3"/>
</dbReference>
<sequence length="616" mass="71576">MDFILLNNFSEANLIIDSNLTILYFNNEFCESFGYNHKDLINHSISKLIVNKESFNTLNSFIEKDKKIRFEDNIYLSIQLENKSIQGVQLCINKISDDDDFYRLSLTPTEDFDKINQKNKENVDVYYSLISHNEDHIFQLDAHKEIIYINHVAPGLIKEEVIGTSVLNYLPSEESKKVVEEALDSSIQTKKPTQYQVDFDSPNGKIYYNTFVTPIIENDQVVKLNLITRNVTDQYYYQQALVQRNHFTEKLSQNTQHGVYIFNIKKSKNIYSNNRCEEILGFKRNEFRNMANSQFLDLIHKDDKNKIIRHWQRLLESNDTTTSFEVDYRFKTKENKWKWLRSRDSGFEFDKHGNLESILGSFMDITDIINLKKSEKELIQKNQEIEDFVYSASHDIKSPINNVAKLIDFTISNGEPSGRYMEVINKAVQRLNHLVIDVLDFKNSDEIIEFEEVDINSLLGDVRDDLKTETLESKAKISYTTFPKIVANYFGLYRVFQNLMNNAFKFRNKSNELTINIELENKDDFWVFSFTDNGIGIQEDKLDYVFEPFTKLHNQSEYSGSGLGLANCKKIIQQLGGVIKAEGNKTGGTTFSFSISKKLQIIKKGDDKIDTSSSKI</sequence>
<dbReference type="PRINTS" id="PR00344">
    <property type="entry name" value="BCTRLSENSOR"/>
</dbReference>
<dbReference type="GO" id="GO:0000155">
    <property type="term" value="F:phosphorelay sensor kinase activity"/>
    <property type="evidence" value="ECO:0007669"/>
    <property type="project" value="InterPro"/>
</dbReference>
<dbReference type="InterPro" id="IPR000700">
    <property type="entry name" value="PAS-assoc_C"/>
</dbReference>
<dbReference type="Gene3D" id="3.30.450.20">
    <property type="entry name" value="PAS domain"/>
    <property type="match status" value="3"/>
</dbReference>
<dbReference type="PROSITE" id="PS50112">
    <property type="entry name" value="PAS"/>
    <property type="match status" value="3"/>
</dbReference>
<dbReference type="PANTHER" id="PTHR43304">
    <property type="entry name" value="PHYTOCHROME-LIKE PROTEIN CPH1"/>
    <property type="match status" value="1"/>
</dbReference>
<dbReference type="InterPro" id="IPR013655">
    <property type="entry name" value="PAS_fold_3"/>
</dbReference>
<evidence type="ECO:0000256" key="1">
    <source>
        <dbReference type="ARBA" id="ARBA00000085"/>
    </source>
</evidence>
<evidence type="ECO:0000313" key="10">
    <source>
        <dbReference type="Proteomes" id="UP000179797"/>
    </source>
</evidence>
<dbReference type="SMART" id="SM00387">
    <property type="entry name" value="HATPase_c"/>
    <property type="match status" value="1"/>
</dbReference>
<dbReference type="EC" id="2.7.13.3" evidence="2"/>
<dbReference type="SMART" id="SM00086">
    <property type="entry name" value="PAC"/>
    <property type="match status" value="1"/>
</dbReference>
<dbReference type="PROSITE" id="PS50113">
    <property type="entry name" value="PAC"/>
    <property type="match status" value="1"/>
</dbReference>
<dbReference type="Proteomes" id="UP000179797">
    <property type="component" value="Unassembled WGS sequence"/>
</dbReference>
<proteinExistence type="predicted"/>
<dbReference type="SMART" id="SM00388">
    <property type="entry name" value="HisKA"/>
    <property type="match status" value="1"/>
</dbReference>
<dbReference type="InterPro" id="IPR001610">
    <property type="entry name" value="PAC"/>
</dbReference>
<feature type="domain" description="PAS" evidence="7">
    <location>
        <begin position="155"/>
        <end position="190"/>
    </location>
</feature>
<organism evidence="9 10">
    <name type="scientific">Flammeovirga pacifica</name>
    <dbReference type="NCBI Taxonomy" id="915059"/>
    <lineage>
        <taxon>Bacteria</taxon>
        <taxon>Pseudomonadati</taxon>
        <taxon>Bacteroidota</taxon>
        <taxon>Cytophagia</taxon>
        <taxon>Cytophagales</taxon>
        <taxon>Flammeovirgaceae</taxon>
        <taxon>Flammeovirga</taxon>
    </lineage>
</organism>
<accession>A0A1S1YV28</accession>
<dbReference type="Pfam" id="PF13426">
    <property type="entry name" value="PAS_9"/>
    <property type="match status" value="2"/>
</dbReference>
<evidence type="ECO:0000256" key="2">
    <source>
        <dbReference type="ARBA" id="ARBA00012438"/>
    </source>
</evidence>
<dbReference type="SUPFAM" id="SSF55874">
    <property type="entry name" value="ATPase domain of HSP90 chaperone/DNA topoisomerase II/histidine kinase"/>
    <property type="match status" value="1"/>
</dbReference>
<dbReference type="RefSeq" id="WP_158021848.1">
    <property type="nucleotide sequence ID" value="NZ_JRYR02000001.1"/>
</dbReference>
<dbReference type="Pfam" id="PF08447">
    <property type="entry name" value="PAS_3"/>
    <property type="match status" value="1"/>
</dbReference>
<gene>
    <name evidence="9" type="ORF">NH26_00195</name>
</gene>
<dbReference type="InterPro" id="IPR000014">
    <property type="entry name" value="PAS"/>
</dbReference>
<dbReference type="InterPro" id="IPR003661">
    <property type="entry name" value="HisK_dim/P_dom"/>
</dbReference>
<feature type="domain" description="Histidine kinase" evidence="6">
    <location>
        <begin position="391"/>
        <end position="599"/>
    </location>
</feature>
<dbReference type="PROSITE" id="PS50109">
    <property type="entry name" value="HIS_KIN"/>
    <property type="match status" value="1"/>
</dbReference>
<dbReference type="InterPro" id="IPR035965">
    <property type="entry name" value="PAS-like_dom_sf"/>
</dbReference>
<feature type="domain" description="PAC" evidence="8">
    <location>
        <begin position="324"/>
        <end position="377"/>
    </location>
</feature>
<dbReference type="InterPro" id="IPR004358">
    <property type="entry name" value="Sig_transdc_His_kin-like_C"/>
</dbReference>
<dbReference type="Gene3D" id="3.30.565.10">
    <property type="entry name" value="Histidine kinase-like ATPase, C-terminal domain"/>
    <property type="match status" value="1"/>
</dbReference>
<dbReference type="InterPro" id="IPR052162">
    <property type="entry name" value="Sensor_kinase/Photoreceptor"/>
</dbReference>
<keyword evidence="5" id="KW-0418">Kinase</keyword>
<dbReference type="Pfam" id="PF02518">
    <property type="entry name" value="HATPase_c"/>
    <property type="match status" value="1"/>
</dbReference>
<dbReference type="CDD" id="cd00130">
    <property type="entry name" value="PAS"/>
    <property type="match status" value="3"/>
</dbReference>
<name>A0A1S1YV28_FLAPC</name>
<dbReference type="InterPro" id="IPR036890">
    <property type="entry name" value="HATPase_C_sf"/>
</dbReference>
<evidence type="ECO:0000313" key="9">
    <source>
        <dbReference type="EMBL" id="OHX64871.1"/>
    </source>
</evidence>
<keyword evidence="4" id="KW-0808">Transferase</keyword>
<keyword evidence="3" id="KW-0597">Phosphoprotein</keyword>
<dbReference type="CDD" id="cd00082">
    <property type="entry name" value="HisKA"/>
    <property type="match status" value="1"/>
</dbReference>
<feature type="domain" description="PAS" evidence="7">
    <location>
        <begin position="243"/>
        <end position="318"/>
    </location>
</feature>
<dbReference type="NCBIfam" id="TIGR00229">
    <property type="entry name" value="sensory_box"/>
    <property type="match status" value="3"/>
</dbReference>
<dbReference type="SMART" id="SM00091">
    <property type="entry name" value="PAS"/>
    <property type="match status" value="3"/>
</dbReference>
<dbReference type="EMBL" id="JRYR02000001">
    <property type="protein sequence ID" value="OHX64871.1"/>
    <property type="molecule type" value="Genomic_DNA"/>
</dbReference>
<dbReference type="SUPFAM" id="SSF47384">
    <property type="entry name" value="Homodimeric domain of signal transducing histidine kinase"/>
    <property type="match status" value="1"/>
</dbReference>
<evidence type="ECO:0000256" key="3">
    <source>
        <dbReference type="ARBA" id="ARBA00022553"/>
    </source>
</evidence>
<dbReference type="OrthoDB" id="9766459at2"/>
<reference evidence="9 10" key="1">
    <citation type="journal article" date="2012" name="Int. J. Syst. Evol. Microbiol.">
        <title>Flammeovirga pacifica sp. nov., isolated from deep-sea sediment.</title>
        <authorList>
            <person name="Xu H."/>
            <person name="Fu Y."/>
            <person name="Yang N."/>
            <person name="Ding Z."/>
            <person name="Lai Q."/>
            <person name="Zeng R."/>
        </authorList>
    </citation>
    <scope>NUCLEOTIDE SEQUENCE [LARGE SCALE GENOMIC DNA]</scope>
    <source>
        <strain evidence="10">DSM 24597 / LMG 26175 / WPAGA1</strain>
    </source>
</reference>
<dbReference type="STRING" id="915059.NH26_00195"/>
<comment type="caution">
    <text evidence="9">The sequence shown here is derived from an EMBL/GenBank/DDBJ whole genome shotgun (WGS) entry which is preliminary data.</text>
</comment>
<dbReference type="AlphaFoldDB" id="A0A1S1YV28"/>
<protein>
    <recommendedName>
        <fullName evidence="2">histidine kinase</fullName>
        <ecNumber evidence="2">2.7.13.3</ecNumber>
    </recommendedName>
</protein>
<dbReference type="InterPro" id="IPR036097">
    <property type="entry name" value="HisK_dim/P_sf"/>
</dbReference>
<evidence type="ECO:0000259" key="8">
    <source>
        <dbReference type="PROSITE" id="PS50113"/>
    </source>
</evidence>
<comment type="catalytic activity">
    <reaction evidence="1">
        <text>ATP + protein L-histidine = ADP + protein N-phospho-L-histidine.</text>
        <dbReference type="EC" id="2.7.13.3"/>
    </reaction>
</comment>
<evidence type="ECO:0000256" key="5">
    <source>
        <dbReference type="ARBA" id="ARBA00022777"/>
    </source>
</evidence>
<evidence type="ECO:0000259" key="6">
    <source>
        <dbReference type="PROSITE" id="PS50109"/>
    </source>
</evidence>
<dbReference type="InterPro" id="IPR005467">
    <property type="entry name" value="His_kinase_dom"/>
</dbReference>
<dbReference type="InterPro" id="IPR003594">
    <property type="entry name" value="HATPase_dom"/>
</dbReference>